<sequence>MKNQLPGTESFVPSFRSTQNVNTLQERYFRSLTDCEVKTDTDRWYVAVIFSICAGFVFPPCFLVTAYCLYKVRQNKKGGEHGK</sequence>
<name>A0A8S5LC50_9CAUD</name>
<keyword evidence="1" id="KW-1133">Transmembrane helix</keyword>
<proteinExistence type="predicted"/>
<dbReference type="EMBL" id="BK014678">
    <property type="protein sequence ID" value="DAD67481.1"/>
    <property type="molecule type" value="Genomic_DNA"/>
</dbReference>
<evidence type="ECO:0000313" key="2">
    <source>
        <dbReference type="EMBL" id="DAD67481.1"/>
    </source>
</evidence>
<evidence type="ECO:0000256" key="1">
    <source>
        <dbReference type="SAM" id="Phobius"/>
    </source>
</evidence>
<protein>
    <submittedName>
        <fullName evidence="2">Membrane protein</fullName>
    </submittedName>
</protein>
<accession>A0A8S5LC50</accession>
<reference evidence="2" key="1">
    <citation type="journal article" date="2021" name="Proc. Natl. Acad. Sci. U.S.A.">
        <title>A Catalog of Tens of Thousands of Viruses from Human Metagenomes Reveals Hidden Associations with Chronic Diseases.</title>
        <authorList>
            <person name="Tisza M.J."/>
            <person name="Buck C.B."/>
        </authorList>
    </citation>
    <scope>NUCLEOTIDE SEQUENCE</scope>
    <source>
        <strain evidence="2">Cttdo1</strain>
    </source>
</reference>
<feature type="transmembrane region" description="Helical" evidence="1">
    <location>
        <begin position="44"/>
        <end position="70"/>
    </location>
</feature>
<keyword evidence="1" id="KW-0812">Transmembrane</keyword>
<organism evidence="2">
    <name type="scientific">Siphoviridae sp. cttdo1</name>
    <dbReference type="NCBI Taxonomy" id="2823606"/>
    <lineage>
        <taxon>Viruses</taxon>
        <taxon>Duplodnaviria</taxon>
        <taxon>Heunggongvirae</taxon>
        <taxon>Uroviricota</taxon>
        <taxon>Caudoviricetes</taxon>
    </lineage>
</organism>
<keyword evidence="1" id="KW-0472">Membrane</keyword>